<dbReference type="SMART" id="SM00822">
    <property type="entry name" value="PKS_KR"/>
    <property type="match status" value="1"/>
</dbReference>
<gene>
    <name evidence="4" type="ORF">FHP91_10095</name>
</gene>
<evidence type="ECO:0000256" key="2">
    <source>
        <dbReference type="ARBA" id="ARBA00023002"/>
    </source>
</evidence>
<evidence type="ECO:0000259" key="3">
    <source>
        <dbReference type="SMART" id="SM00822"/>
    </source>
</evidence>
<dbReference type="InterPro" id="IPR002347">
    <property type="entry name" value="SDR_fam"/>
</dbReference>
<comment type="caution">
    <text evidence="4">The sequence shown here is derived from an EMBL/GenBank/DDBJ whole genome shotgun (WGS) entry which is preliminary data.</text>
</comment>
<dbReference type="PANTHER" id="PTHR42760:SF133">
    <property type="entry name" value="3-OXOACYL-[ACYL-CARRIER-PROTEIN] REDUCTASE"/>
    <property type="match status" value="1"/>
</dbReference>
<dbReference type="InterPro" id="IPR057326">
    <property type="entry name" value="KR_dom"/>
</dbReference>
<sequence length="272" mass="28119">MSAADPFRLDGKVALITGAARGIGAECARHLANAGARVMLTDVLDDIGRDTAASLRASGAEADYHPLDVTREADWERAIATTIDSFGGLDVLVNNAGIEIMGAITEVSLDDFRRLMAINVDGVFLGCKQAVIAMRPGGAAGCGGSIINMSSVAGLIGVPWLSAYGASKGAVRMITKDVAVECGRLGYGIRCNSIHPGVVASQMADSFLHKNQALSGGTASLDEIRAAFLQAHPIGRMGEPADIAHAVRFLAAEASSWITGVELPVDGGWTAT</sequence>
<feature type="domain" description="Ketoreductase" evidence="3">
    <location>
        <begin position="12"/>
        <end position="202"/>
    </location>
</feature>
<dbReference type="FunFam" id="3.40.50.720:FF:000084">
    <property type="entry name" value="Short-chain dehydrogenase reductase"/>
    <property type="match status" value="1"/>
</dbReference>
<evidence type="ECO:0000256" key="1">
    <source>
        <dbReference type="ARBA" id="ARBA00006484"/>
    </source>
</evidence>
<dbReference type="PANTHER" id="PTHR42760">
    <property type="entry name" value="SHORT-CHAIN DEHYDROGENASES/REDUCTASES FAMILY MEMBER"/>
    <property type="match status" value="1"/>
</dbReference>
<keyword evidence="5" id="KW-1185">Reference proteome</keyword>
<dbReference type="EMBL" id="VMNK01000007">
    <property type="protein sequence ID" value="TVO57237.1"/>
    <property type="molecule type" value="Genomic_DNA"/>
</dbReference>
<evidence type="ECO:0000313" key="5">
    <source>
        <dbReference type="Proteomes" id="UP000319502"/>
    </source>
</evidence>
<comment type="similarity">
    <text evidence="1">Belongs to the short-chain dehydrogenases/reductases (SDR) family.</text>
</comment>
<dbReference type="SUPFAM" id="SSF51735">
    <property type="entry name" value="NAD(P)-binding Rossmann-fold domains"/>
    <property type="match status" value="1"/>
</dbReference>
<dbReference type="PRINTS" id="PR00080">
    <property type="entry name" value="SDRFAMILY"/>
</dbReference>
<dbReference type="RefSeq" id="WP_144309476.1">
    <property type="nucleotide sequence ID" value="NZ_VMNK01000007.1"/>
</dbReference>
<dbReference type="AlphaFoldDB" id="A0A557QWF3"/>
<dbReference type="NCBIfam" id="NF005559">
    <property type="entry name" value="PRK07231.1"/>
    <property type="match status" value="1"/>
</dbReference>
<dbReference type="InterPro" id="IPR020904">
    <property type="entry name" value="Sc_DH/Rdtase_CS"/>
</dbReference>
<protein>
    <submittedName>
        <fullName evidence="4">Glucose 1-dehydrogenase</fullName>
        <ecNumber evidence="4">1.1.1.47</ecNumber>
    </submittedName>
</protein>
<organism evidence="4 5">
    <name type="scientific">Denitromonas halophila</name>
    <dbReference type="NCBI Taxonomy" id="1629404"/>
    <lineage>
        <taxon>Bacteria</taxon>
        <taxon>Pseudomonadati</taxon>
        <taxon>Pseudomonadota</taxon>
        <taxon>Betaproteobacteria</taxon>
        <taxon>Rhodocyclales</taxon>
        <taxon>Zoogloeaceae</taxon>
        <taxon>Denitromonas</taxon>
    </lineage>
</organism>
<accession>A0A557QWF3</accession>
<dbReference type="Gene3D" id="3.40.50.720">
    <property type="entry name" value="NAD(P)-binding Rossmann-like Domain"/>
    <property type="match status" value="1"/>
</dbReference>
<reference evidence="4 5" key="1">
    <citation type="submission" date="2019-07" db="EMBL/GenBank/DDBJ databases">
        <title>The pathways for chlorine oxyanion respiration interact through the shared metabolite chlorate.</title>
        <authorList>
            <person name="Barnum T.P."/>
            <person name="Cheng Y."/>
            <person name="Hill K.A."/>
            <person name="Lucas L.N."/>
            <person name="Carlson H.K."/>
            <person name="Coates J.D."/>
        </authorList>
    </citation>
    <scope>NUCLEOTIDE SEQUENCE [LARGE SCALE GENOMIC DNA]</scope>
    <source>
        <strain evidence="4 5">SFB-3</strain>
    </source>
</reference>
<dbReference type="InterPro" id="IPR036291">
    <property type="entry name" value="NAD(P)-bd_dom_sf"/>
</dbReference>
<name>A0A557QWF3_9RHOO</name>
<evidence type="ECO:0000313" key="4">
    <source>
        <dbReference type="EMBL" id="TVO57237.1"/>
    </source>
</evidence>
<keyword evidence="2 4" id="KW-0560">Oxidoreductase</keyword>
<dbReference type="EC" id="1.1.1.47" evidence="4"/>
<dbReference type="PRINTS" id="PR00081">
    <property type="entry name" value="GDHRDH"/>
</dbReference>
<dbReference type="PROSITE" id="PS00061">
    <property type="entry name" value="ADH_SHORT"/>
    <property type="match status" value="1"/>
</dbReference>
<dbReference type="Proteomes" id="UP000319502">
    <property type="component" value="Unassembled WGS sequence"/>
</dbReference>
<dbReference type="OrthoDB" id="9803333at2"/>
<proteinExistence type="inferred from homology"/>
<dbReference type="Pfam" id="PF13561">
    <property type="entry name" value="adh_short_C2"/>
    <property type="match status" value="1"/>
</dbReference>
<dbReference type="GO" id="GO:0047936">
    <property type="term" value="F:glucose 1-dehydrogenase [NAD(P)+] activity"/>
    <property type="evidence" value="ECO:0007669"/>
    <property type="project" value="UniProtKB-EC"/>
</dbReference>